<evidence type="ECO:0000313" key="3">
    <source>
        <dbReference type="Proteomes" id="UP001521785"/>
    </source>
</evidence>
<protein>
    <recommendedName>
        <fullName evidence="1">Heterokaryon incompatibility domain-containing protein</fullName>
    </recommendedName>
</protein>
<dbReference type="EMBL" id="JAKJXO020000001">
    <property type="protein sequence ID" value="KAL1612133.1"/>
    <property type="molecule type" value="Genomic_DNA"/>
</dbReference>
<dbReference type="Proteomes" id="UP001521785">
    <property type="component" value="Unassembled WGS sequence"/>
</dbReference>
<accession>A0ABR3S6T9</accession>
<dbReference type="Pfam" id="PF06985">
    <property type="entry name" value="HET"/>
    <property type="match status" value="1"/>
</dbReference>
<comment type="caution">
    <text evidence="2">The sequence shown here is derived from an EMBL/GenBank/DDBJ whole genome shotgun (WGS) entry which is preliminary data.</text>
</comment>
<dbReference type="PANTHER" id="PTHR33112">
    <property type="entry name" value="DOMAIN PROTEIN, PUTATIVE-RELATED"/>
    <property type="match status" value="1"/>
</dbReference>
<reference evidence="2 3" key="1">
    <citation type="submission" date="2024-02" db="EMBL/GenBank/DDBJ databases">
        <title>De novo assembly and annotation of 12 fungi associated with fruit tree decline syndrome in Ontario, Canada.</title>
        <authorList>
            <person name="Sulman M."/>
            <person name="Ellouze W."/>
            <person name="Ilyukhin E."/>
        </authorList>
    </citation>
    <scope>NUCLEOTIDE SEQUENCE [LARGE SCALE GENOMIC DNA]</scope>
    <source>
        <strain evidence="2 3">M42-189</strain>
    </source>
</reference>
<evidence type="ECO:0000313" key="2">
    <source>
        <dbReference type="EMBL" id="KAL1612133.1"/>
    </source>
</evidence>
<dbReference type="PANTHER" id="PTHR33112:SF16">
    <property type="entry name" value="HETEROKARYON INCOMPATIBILITY DOMAIN-CONTAINING PROTEIN"/>
    <property type="match status" value="1"/>
</dbReference>
<sequence>MKPIQRTWADSGYTFGLWLIEVTNEDDWRPTRLIQLISPSEGKVIATKGAGLAAQEPYISLSHCWGLHRPTTLLTTNQADMEQGFNFAMLPQTFRDAVQTTWRLGIRYIWIDSLCILQDSAEDWQREAATMGDVYRFAYLNLGATRASDSTQGMFHARNPGWLEVPRVTIQFDGYEPLSCILGNEWSIYGPVPEGPLMSRGWVLQERLLAPRMVHFGERQILWQCRGGWSNEMHANATALQNGFHSLYVNDQSELFKALFEKRKDDEDTKNVIDRAWSETVRQYAKLRLTFASDKLVALSGLVYHFSRVRPANDEYLAGLWKSDLPASLLWYSSKRSKRSDSYQAPSWSWASLEADDINTAATHGECASLVSASVDVVDKVNPFGQVSGGRITINALVTKMRVLSQRYAGDHSSYRRYTCLLEEVDLEGYCHDIPYCKTQESGMKFELGQLHWDEDPLPNAILDVTFIVGSTRKEQVDLGCLLLKKKGEVYERIGFIQFAVEREKGEMALARKDLWQDIVVV</sequence>
<gene>
    <name evidence="2" type="ORF">SLS60_000356</name>
</gene>
<feature type="domain" description="Heterokaryon incompatibility" evidence="1">
    <location>
        <begin position="58"/>
        <end position="206"/>
    </location>
</feature>
<proteinExistence type="predicted"/>
<organism evidence="2 3">
    <name type="scientific">Paraconiothyrium brasiliense</name>
    <dbReference type="NCBI Taxonomy" id="300254"/>
    <lineage>
        <taxon>Eukaryota</taxon>
        <taxon>Fungi</taxon>
        <taxon>Dikarya</taxon>
        <taxon>Ascomycota</taxon>
        <taxon>Pezizomycotina</taxon>
        <taxon>Dothideomycetes</taxon>
        <taxon>Pleosporomycetidae</taxon>
        <taxon>Pleosporales</taxon>
        <taxon>Massarineae</taxon>
        <taxon>Didymosphaeriaceae</taxon>
        <taxon>Paraconiothyrium</taxon>
    </lineage>
</organism>
<evidence type="ECO:0000259" key="1">
    <source>
        <dbReference type="Pfam" id="PF06985"/>
    </source>
</evidence>
<dbReference type="InterPro" id="IPR010730">
    <property type="entry name" value="HET"/>
</dbReference>
<keyword evidence="3" id="KW-1185">Reference proteome</keyword>
<name>A0ABR3S6T9_9PLEO</name>